<keyword evidence="2" id="KW-1185">Reference proteome</keyword>
<name>A0A841FGF7_9ACTN</name>
<accession>A0A841FGF7</accession>
<reference evidence="1 2" key="1">
    <citation type="submission" date="2020-08" db="EMBL/GenBank/DDBJ databases">
        <title>Genomic Encyclopedia of Type Strains, Phase IV (KMG-IV): sequencing the most valuable type-strain genomes for metagenomic binning, comparative biology and taxonomic classification.</title>
        <authorList>
            <person name="Goeker M."/>
        </authorList>
    </citation>
    <scope>NUCLEOTIDE SEQUENCE [LARGE SCALE GENOMIC DNA]</scope>
    <source>
        <strain evidence="1 2">YIM 65646</strain>
    </source>
</reference>
<gene>
    <name evidence="1" type="ORF">HNR73_000775</name>
</gene>
<proteinExistence type="predicted"/>
<evidence type="ECO:0000313" key="1">
    <source>
        <dbReference type="EMBL" id="MBB6032928.1"/>
    </source>
</evidence>
<protein>
    <submittedName>
        <fullName evidence="1">Uncharacterized protein</fullName>
    </submittedName>
</protein>
<dbReference type="Proteomes" id="UP000548476">
    <property type="component" value="Unassembled WGS sequence"/>
</dbReference>
<comment type="caution">
    <text evidence="1">The sequence shown here is derived from an EMBL/GenBank/DDBJ whole genome shotgun (WGS) entry which is preliminary data.</text>
</comment>
<sequence length="87" mass="9692">MRMRYEPDEAELYEAAKDLLIRRGLAWAEAHGLPADGFVWSAALDFRHDSTDGRLGHWTITEVGRLLLHYIPSNVTSEATALAEAPA</sequence>
<dbReference type="AlphaFoldDB" id="A0A841FGF7"/>
<dbReference type="RefSeq" id="WP_184785855.1">
    <property type="nucleotide sequence ID" value="NZ_BONT01000020.1"/>
</dbReference>
<evidence type="ECO:0000313" key="2">
    <source>
        <dbReference type="Proteomes" id="UP000548476"/>
    </source>
</evidence>
<organism evidence="1 2">
    <name type="scientific">Phytomonospora endophytica</name>
    <dbReference type="NCBI Taxonomy" id="714109"/>
    <lineage>
        <taxon>Bacteria</taxon>
        <taxon>Bacillati</taxon>
        <taxon>Actinomycetota</taxon>
        <taxon>Actinomycetes</taxon>
        <taxon>Micromonosporales</taxon>
        <taxon>Micromonosporaceae</taxon>
        <taxon>Phytomonospora</taxon>
    </lineage>
</organism>
<dbReference type="EMBL" id="JACHGT010000002">
    <property type="protein sequence ID" value="MBB6032928.1"/>
    <property type="molecule type" value="Genomic_DNA"/>
</dbReference>